<dbReference type="STRING" id="655015.B1812_16200"/>
<accession>A0A1W6MXU9</accession>
<keyword evidence="3" id="KW-0378">Hydrolase</keyword>
<keyword evidence="1" id="KW-1133">Transmembrane helix</keyword>
<evidence type="ECO:0000259" key="2">
    <source>
        <dbReference type="Pfam" id="PF00561"/>
    </source>
</evidence>
<dbReference type="InterPro" id="IPR000073">
    <property type="entry name" value="AB_hydrolase_1"/>
</dbReference>
<name>A0A1W6MXU9_9HYPH</name>
<organism evidence="3 4">
    <name type="scientific">Methylocystis bryophila</name>
    <dbReference type="NCBI Taxonomy" id="655015"/>
    <lineage>
        <taxon>Bacteria</taxon>
        <taxon>Pseudomonadati</taxon>
        <taxon>Pseudomonadota</taxon>
        <taxon>Alphaproteobacteria</taxon>
        <taxon>Hyphomicrobiales</taxon>
        <taxon>Methylocystaceae</taxon>
        <taxon>Methylocystis</taxon>
    </lineage>
</organism>
<dbReference type="OrthoDB" id="9798884at2"/>
<keyword evidence="1" id="KW-0472">Membrane</keyword>
<keyword evidence="4" id="KW-1185">Reference proteome</keyword>
<protein>
    <submittedName>
        <fullName evidence="3">Alpha/beta hydrolase</fullName>
    </submittedName>
</protein>
<proteinExistence type="predicted"/>
<dbReference type="RefSeq" id="WP_085772495.1">
    <property type="nucleotide sequence ID" value="NZ_AP027149.1"/>
</dbReference>
<dbReference type="PANTHER" id="PTHR12277">
    <property type="entry name" value="ALPHA/BETA HYDROLASE DOMAIN-CONTAINING PROTEIN"/>
    <property type="match status" value="1"/>
</dbReference>
<sequence length="281" mass="29883">MVSIETAAAAIGAAYGFLVLGAALFQRQLQYRPHARHTPIELSGLAGGEELRLTTSDGELLVAWHFAPEPGKPLVLYFHGAAGSLVKRVPRLRLFIESGFGVLMVSYRGYGGSSGTPTEAGLLLDADCAYRAACARYGADRLIIVGASLGAGVAVALAARREARALVLLAPFLSAMDLAARRFPFLPVRWLMRDPFRSDLAMPRVRMPVLVIHGESDPIVPIESGMRLFELANEPKTFLAVPGGGHIVLGSAGVFAKMRAWIDGVASISEPAAPPREVGSL</sequence>
<gene>
    <name evidence="3" type="ORF">B1812_16200</name>
</gene>
<keyword evidence="1" id="KW-0812">Transmembrane</keyword>
<dbReference type="InterPro" id="IPR029058">
    <property type="entry name" value="AB_hydrolase_fold"/>
</dbReference>
<evidence type="ECO:0000313" key="3">
    <source>
        <dbReference type="EMBL" id="ARN82369.1"/>
    </source>
</evidence>
<dbReference type="KEGG" id="mbry:B1812_16200"/>
<feature type="domain" description="AB hydrolase-1" evidence="2">
    <location>
        <begin position="73"/>
        <end position="183"/>
    </location>
</feature>
<evidence type="ECO:0000313" key="4">
    <source>
        <dbReference type="Proteomes" id="UP000193978"/>
    </source>
</evidence>
<dbReference type="EMBL" id="CP019948">
    <property type="protein sequence ID" value="ARN82369.1"/>
    <property type="molecule type" value="Genomic_DNA"/>
</dbReference>
<dbReference type="SUPFAM" id="SSF53474">
    <property type="entry name" value="alpha/beta-Hydrolases"/>
    <property type="match status" value="1"/>
</dbReference>
<dbReference type="PANTHER" id="PTHR12277:SF81">
    <property type="entry name" value="PROTEIN ABHD13"/>
    <property type="match status" value="1"/>
</dbReference>
<dbReference type="Pfam" id="PF00561">
    <property type="entry name" value="Abhydrolase_1"/>
    <property type="match status" value="1"/>
</dbReference>
<dbReference type="Gene3D" id="3.40.50.1820">
    <property type="entry name" value="alpha/beta hydrolase"/>
    <property type="match status" value="1"/>
</dbReference>
<reference evidence="3 4" key="1">
    <citation type="submission" date="2017-02" db="EMBL/GenBank/DDBJ databases">
        <authorList>
            <person name="Peterson S.W."/>
        </authorList>
    </citation>
    <scope>NUCLEOTIDE SEQUENCE [LARGE SCALE GENOMIC DNA]</scope>
    <source>
        <strain evidence="3 4">S285</strain>
    </source>
</reference>
<dbReference type="GO" id="GO:0016787">
    <property type="term" value="F:hydrolase activity"/>
    <property type="evidence" value="ECO:0007669"/>
    <property type="project" value="UniProtKB-KW"/>
</dbReference>
<feature type="transmembrane region" description="Helical" evidence="1">
    <location>
        <begin position="6"/>
        <end position="25"/>
    </location>
</feature>
<dbReference type="Proteomes" id="UP000193978">
    <property type="component" value="Chromosome"/>
</dbReference>
<feature type="transmembrane region" description="Helical" evidence="1">
    <location>
        <begin position="141"/>
        <end position="159"/>
    </location>
</feature>
<evidence type="ECO:0000256" key="1">
    <source>
        <dbReference type="SAM" id="Phobius"/>
    </source>
</evidence>
<dbReference type="AlphaFoldDB" id="A0A1W6MXU9"/>